<evidence type="ECO:0000259" key="4">
    <source>
        <dbReference type="Pfam" id="PF13458"/>
    </source>
</evidence>
<feature type="chain" id="PRO_5045723922" evidence="3">
    <location>
        <begin position="29"/>
        <end position="415"/>
    </location>
</feature>
<protein>
    <submittedName>
        <fullName evidence="5">Branched-chain amino acid transport system substrate-binding protein</fullName>
    </submittedName>
</protein>
<accession>A0ABU0CVK7</accession>
<organism evidence="5 6">
    <name type="scientific">Caldalkalibacillus uzonensis</name>
    <dbReference type="NCBI Taxonomy" id="353224"/>
    <lineage>
        <taxon>Bacteria</taxon>
        <taxon>Bacillati</taxon>
        <taxon>Bacillota</taxon>
        <taxon>Bacilli</taxon>
        <taxon>Bacillales</taxon>
        <taxon>Bacillaceae</taxon>
        <taxon>Caldalkalibacillus</taxon>
    </lineage>
</organism>
<dbReference type="SUPFAM" id="SSF53822">
    <property type="entry name" value="Periplasmic binding protein-like I"/>
    <property type="match status" value="1"/>
</dbReference>
<evidence type="ECO:0000256" key="1">
    <source>
        <dbReference type="ARBA" id="ARBA00010062"/>
    </source>
</evidence>
<evidence type="ECO:0000256" key="3">
    <source>
        <dbReference type="SAM" id="SignalP"/>
    </source>
</evidence>
<dbReference type="Proteomes" id="UP001232445">
    <property type="component" value="Unassembled WGS sequence"/>
</dbReference>
<reference evidence="5 6" key="1">
    <citation type="submission" date="2023-07" db="EMBL/GenBank/DDBJ databases">
        <title>Genomic Encyclopedia of Type Strains, Phase IV (KMG-IV): sequencing the most valuable type-strain genomes for metagenomic binning, comparative biology and taxonomic classification.</title>
        <authorList>
            <person name="Goeker M."/>
        </authorList>
    </citation>
    <scope>NUCLEOTIDE SEQUENCE [LARGE SCALE GENOMIC DNA]</scope>
    <source>
        <strain evidence="5 6">DSM 17740</strain>
    </source>
</reference>
<dbReference type="PROSITE" id="PS51257">
    <property type="entry name" value="PROKAR_LIPOPROTEIN"/>
    <property type="match status" value="1"/>
</dbReference>
<feature type="signal peptide" evidence="3">
    <location>
        <begin position="1"/>
        <end position="28"/>
    </location>
</feature>
<dbReference type="PANTHER" id="PTHR47235:SF1">
    <property type="entry name" value="BLR6548 PROTEIN"/>
    <property type="match status" value="1"/>
</dbReference>
<dbReference type="RefSeq" id="WP_307340677.1">
    <property type="nucleotide sequence ID" value="NZ_JAUSUQ010000010.1"/>
</dbReference>
<sequence length="415" mass="45261">MNQNMKKKGFKHWWTMGMMVLAAVLLLAACGQETSGGTGNGGGSSGDDSGEVIRIGGIFDITGGTGDVGEPYAQGAKAYFEYVNEQGGLDGKEVKLFDIDYAYDVSQALEAYRRLTQQDKVIGILGWGTGDTEAMKELIAEDKIPYISGSYSENLTNVEEHPYNFLSAATYSDQARTAIHWFVENWTEDRPPRMALLYNDTPFGRSPVADAKAYAESLGVEVVDEQVVDITALDASSQLLNMRSKEPDFALIQQTWGATATILKDAQRLGIETQFLGLNWAAGEGVIPLAGDAAEGFIGVIPHAFPFEGLDQVPGLAEIEEYLENKGKSLDDINQKFVQGWHSAKVMLEGARLADELTGEGLRRGLEQLNEFDTGGLGAPVTFTEDNHRGTTAVRLAQVKDGQWEIITDYISYEE</sequence>
<dbReference type="EMBL" id="JAUSUQ010000010">
    <property type="protein sequence ID" value="MDQ0339931.1"/>
    <property type="molecule type" value="Genomic_DNA"/>
</dbReference>
<dbReference type="CDD" id="cd06334">
    <property type="entry name" value="PBP1_ABC_ligand_binding-like"/>
    <property type="match status" value="1"/>
</dbReference>
<keyword evidence="6" id="KW-1185">Reference proteome</keyword>
<comment type="similarity">
    <text evidence="1">Belongs to the leucine-binding protein family.</text>
</comment>
<dbReference type="Gene3D" id="3.40.50.2300">
    <property type="match status" value="2"/>
</dbReference>
<gene>
    <name evidence="5" type="ORF">J2S00_002726</name>
</gene>
<evidence type="ECO:0000256" key="2">
    <source>
        <dbReference type="ARBA" id="ARBA00022729"/>
    </source>
</evidence>
<comment type="caution">
    <text evidence="5">The sequence shown here is derived from an EMBL/GenBank/DDBJ whole genome shotgun (WGS) entry which is preliminary data.</text>
</comment>
<dbReference type="InterPro" id="IPR028082">
    <property type="entry name" value="Peripla_BP_I"/>
</dbReference>
<dbReference type="PANTHER" id="PTHR47235">
    <property type="entry name" value="BLR6548 PROTEIN"/>
    <property type="match status" value="1"/>
</dbReference>
<feature type="domain" description="Leucine-binding protein" evidence="4">
    <location>
        <begin position="53"/>
        <end position="402"/>
    </location>
</feature>
<proteinExistence type="inferred from homology"/>
<evidence type="ECO:0000313" key="6">
    <source>
        <dbReference type="Proteomes" id="UP001232445"/>
    </source>
</evidence>
<name>A0ABU0CVK7_9BACI</name>
<dbReference type="InterPro" id="IPR028081">
    <property type="entry name" value="Leu-bd"/>
</dbReference>
<evidence type="ECO:0000313" key="5">
    <source>
        <dbReference type="EMBL" id="MDQ0339931.1"/>
    </source>
</evidence>
<keyword evidence="2 3" id="KW-0732">Signal</keyword>
<dbReference type="Pfam" id="PF13458">
    <property type="entry name" value="Peripla_BP_6"/>
    <property type="match status" value="1"/>
</dbReference>